<dbReference type="AlphaFoldDB" id="A0A0L0HJF5"/>
<reference evidence="9 10" key="1">
    <citation type="submission" date="2009-08" db="EMBL/GenBank/DDBJ databases">
        <title>The Genome Sequence of Spizellomyces punctatus strain DAOM BR117.</title>
        <authorList>
            <consortium name="The Broad Institute Genome Sequencing Platform"/>
            <person name="Russ C."/>
            <person name="Cuomo C."/>
            <person name="Shea T."/>
            <person name="Young S.K."/>
            <person name="Zeng Q."/>
            <person name="Koehrsen M."/>
            <person name="Haas B."/>
            <person name="Borodovsky M."/>
            <person name="Guigo R."/>
            <person name="Alvarado L."/>
            <person name="Berlin A."/>
            <person name="Bochicchio J."/>
            <person name="Borenstein D."/>
            <person name="Chapman S."/>
            <person name="Chen Z."/>
            <person name="Engels R."/>
            <person name="Freedman E."/>
            <person name="Gellesch M."/>
            <person name="Goldberg J."/>
            <person name="Griggs A."/>
            <person name="Gujja S."/>
            <person name="Heiman D."/>
            <person name="Hepburn T."/>
            <person name="Howarth C."/>
            <person name="Jen D."/>
            <person name="Larson L."/>
            <person name="Lewis B."/>
            <person name="Mehta T."/>
            <person name="Park D."/>
            <person name="Pearson M."/>
            <person name="Roberts A."/>
            <person name="Saif S."/>
            <person name="Shenoy N."/>
            <person name="Sisk P."/>
            <person name="Stolte C."/>
            <person name="Sykes S."/>
            <person name="Thomson T."/>
            <person name="Walk T."/>
            <person name="White J."/>
            <person name="Yandava C."/>
            <person name="Burger G."/>
            <person name="Gray M.W."/>
            <person name="Holland P.W.H."/>
            <person name="King N."/>
            <person name="Lang F.B.F."/>
            <person name="Roger A.J."/>
            <person name="Ruiz-Trillo I."/>
            <person name="Lander E."/>
            <person name="Nusbaum C."/>
        </authorList>
    </citation>
    <scope>NUCLEOTIDE SEQUENCE [LARGE SCALE GENOMIC DNA]</scope>
    <source>
        <strain evidence="9 10">DAOM BR117</strain>
    </source>
</reference>
<dbReference type="GO" id="GO:0005634">
    <property type="term" value="C:nucleus"/>
    <property type="evidence" value="ECO:0007669"/>
    <property type="project" value="UniProtKB-SubCell"/>
</dbReference>
<comment type="subcellular location">
    <subcellularLocation>
        <location evidence="2">Chromosome</location>
        <location evidence="2">Telomere</location>
    </subcellularLocation>
    <subcellularLocation>
        <location evidence="1">Nucleus</location>
    </subcellularLocation>
</comment>
<feature type="region of interest" description="Disordered" evidence="7">
    <location>
        <begin position="594"/>
        <end position="621"/>
    </location>
</feature>
<accession>A0A0L0HJF5</accession>
<evidence type="ECO:0000256" key="2">
    <source>
        <dbReference type="ARBA" id="ARBA00004574"/>
    </source>
</evidence>
<dbReference type="Proteomes" id="UP000053201">
    <property type="component" value="Unassembled WGS sequence"/>
</dbReference>
<keyword evidence="6" id="KW-0131">Cell cycle</keyword>
<dbReference type="GeneID" id="27686896"/>
<name>A0A0L0HJF5_SPIPD</name>
<dbReference type="PANTHER" id="PTHR22928">
    <property type="entry name" value="TELOMERE-ASSOCIATED PROTEIN RIF1"/>
    <property type="match status" value="1"/>
</dbReference>
<dbReference type="InParanoid" id="A0A0L0HJF5"/>
<feature type="domain" description="Telomere-associated protein Rif1 N-terminal" evidence="8">
    <location>
        <begin position="49"/>
        <end position="351"/>
    </location>
</feature>
<dbReference type="InterPro" id="IPR022031">
    <property type="entry name" value="Rif1_N"/>
</dbReference>
<keyword evidence="10" id="KW-1185">Reference proteome</keyword>
<evidence type="ECO:0000313" key="9">
    <source>
        <dbReference type="EMBL" id="KND01576.1"/>
    </source>
</evidence>
<organism evidence="9 10">
    <name type="scientific">Spizellomyces punctatus (strain DAOM BR117)</name>
    <dbReference type="NCBI Taxonomy" id="645134"/>
    <lineage>
        <taxon>Eukaryota</taxon>
        <taxon>Fungi</taxon>
        <taxon>Fungi incertae sedis</taxon>
        <taxon>Chytridiomycota</taxon>
        <taxon>Chytridiomycota incertae sedis</taxon>
        <taxon>Chytridiomycetes</taxon>
        <taxon>Spizellomycetales</taxon>
        <taxon>Spizellomycetaceae</taxon>
        <taxon>Spizellomyces</taxon>
    </lineage>
</organism>
<evidence type="ECO:0000256" key="1">
    <source>
        <dbReference type="ARBA" id="ARBA00004123"/>
    </source>
</evidence>
<proteinExistence type="predicted"/>
<dbReference type="OrthoDB" id="9976382at2759"/>
<evidence type="ECO:0000256" key="4">
    <source>
        <dbReference type="ARBA" id="ARBA00022895"/>
    </source>
</evidence>
<feature type="compositionally biased region" description="Basic and acidic residues" evidence="7">
    <location>
        <begin position="666"/>
        <end position="688"/>
    </location>
</feature>
<keyword evidence="5" id="KW-0539">Nucleus</keyword>
<dbReference type="VEuPathDB" id="FungiDB:SPPG_03374"/>
<dbReference type="PANTHER" id="PTHR22928:SF3">
    <property type="entry name" value="TELOMERE-ASSOCIATED PROTEIN RIF1"/>
    <property type="match status" value="1"/>
</dbReference>
<dbReference type="RefSeq" id="XP_016609615.1">
    <property type="nucleotide sequence ID" value="XM_016751644.1"/>
</dbReference>
<dbReference type="EMBL" id="KQ257454">
    <property type="protein sequence ID" value="KND01576.1"/>
    <property type="molecule type" value="Genomic_DNA"/>
</dbReference>
<dbReference type="STRING" id="645134.A0A0L0HJF5"/>
<gene>
    <name evidence="9" type="ORF">SPPG_03374</name>
</gene>
<feature type="region of interest" description="Disordered" evidence="7">
    <location>
        <begin position="666"/>
        <end position="697"/>
    </location>
</feature>
<dbReference type="GO" id="GO:0000781">
    <property type="term" value="C:chromosome, telomeric region"/>
    <property type="evidence" value="ECO:0007669"/>
    <property type="project" value="UniProtKB-SubCell"/>
</dbReference>
<dbReference type="GO" id="GO:0000723">
    <property type="term" value="P:telomere maintenance"/>
    <property type="evidence" value="ECO:0007669"/>
    <property type="project" value="TreeGrafter"/>
</dbReference>
<feature type="compositionally biased region" description="Basic and acidic residues" evidence="7">
    <location>
        <begin position="597"/>
        <end position="619"/>
    </location>
</feature>
<keyword evidence="3" id="KW-0158">Chromosome</keyword>
<keyword evidence="4" id="KW-0779">Telomere</keyword>
<dbReference type="Pfam" id="PF12231">
    <property type="entry name" value="Rif1_N"/>
    <property type="match status" value="1"/>
</dbReference>
<evidence type="ECO:0000256" key="7">
    <source>
        <dbReference type="SAM" id="MobiDB-lite"/>
    </source>
</evidence>
<evidence type="ECO:0000259" key="8">
    <source>
        <dbReference type="Pfam" id="PF12231"/>
    </source>
</evidence>
<evidence type="ECO:0000313" key="10">
    <source>
        <dbReference type="Proteomes" id="UP000053201"/>
    </source>
</evidence>
<sequence>MTKPSLTVTLDVVVRGSVEERIQAWVDLLDLYRTADRDGTDPGPLTENEIADLILAIDRDLAPQEKKDATDDALVRGALRCAALFLHRGHLIPGTTREQWRGMLQGICKHIVKERNPKLTCLGVWCLSVQRVEDDEVLAEMGPAIIEALMAAMKYVGTVEVLPIELLNALDRLFKRVPKLAPAESRNWVVPVLELMFSSTARIADAANTFFRAAVEYFVALRKECEMHIKALTNEKVETLIEILRNNIDHTNVYNAWGHVMLMLGSTLHRTQHLNALLQVVENGFNSSVPANRLSAFRVWRRLIINFAQKDHLIHDKRVKLVLLPLLNGFKYEKAATVRMECMKTYVFLLVHLSYATALLSFTESTVLPVAKEIRKDRRLVDVFLTAVIINVVGKLHTVPADFDLRQSLSYMDEPMIGPYLQHIVANLPSGEWSLADYKVFLYIMEMAIDRCKVSKQLIPKVQLLWEHVVAYVNDSIADHERNLSPLVDAISFLWKTSVKTELTEFSRKLAEMFRIEIPEPAGRLEAEQQELQYRHAKAVVKMASKLVKLLEIKGSGRKNMQLLLSDLAAQYQVAEDVSPIENQHRRTQTIINRLSSDGHHSSPRKENLTDLPKSHGNSEGDLMEYVQITDKKKMEMQAKDERILTPRQMEKRAEREVVPAEMYETMDRSQSHSEEMKTPTASDKELGRNTPPERPITVTPVLKRKRSEADAPDQAASWGFMDHLTSLKKCSKELETMDVRELLQIQRELHNLIGDVLRITSDRNLSQT</sequence>
<evidence type="ECO:0000256" key="6">
    <source>
        <dbReference type="ARBA" id="ARBA00023306"/>
    </source>
</evidence>
<evidence type="ECO:0000256" key="3">
    <source>
        <dbReference type="ARBA" id="ARBA00022454"/>
    </source>
</evidence>
<evidence type="ECO:0000256" key="5">
    <source>
        <dbReference type="ARBA" id="ARBA00023242"/>
    </source>
</evidence>
<dbReference type="InterPro" id="IPR016024">
    <property type="entry name" value="ARM-type_fold"/>
</dbReference>
<dbReference type="SUPFAM" id="SSF48371">
    <property type="entry name" value="ARM repeat"/>
    <property type="match status" value="1"/>
</dbReference>
<protein>
    <recommendedName>
        <fullName evidence="8">Telomere-associated protein Rif1 N-terminal domain-containing protein</fullName>
    </recommendedName>
</protein>
<dbReference type="eggNOG" id="ENOG502QV6C">
    <property type="taxonomic scope" value="Eukaryota"/>
</dbReference>